<dbReference type="Proteomes" id="UP001377567">
    <property type="component" value="Unassembled WGS sequence"/>
</dbReference>
<feature type="compositionally biased region" description="Low complexity" evidence="1">
    <location>
        <begin position="494"/>
        <end position="503"/>
    </location>
</feature>
<feature type="region of interest" description="Disordered" evidence="1">
    <location>
        <begin position="335"/>
        <end position="441"/>
    </location>
</feature>
<feature type="compositionally biased region" description="Polar residues" evidence="1">
    <location>
        <begin position="478"/>
        <end position="493"/>
    </location>
</feature>
<feature type="compositionally biased region" description="Low complexity" evidence="1">
    <location>
        <begin position="360"/>
        <end position="370"/>
    </location>
</feature>
<feature type="region of interest" description="Disordered" evidence="1">
    <location>
        <begin position="615"/>
        <end position="635"/>
    </location>
</feature>
<feature type="region of interest" description="Disordered" evidence="1">
    <location>
        <begin position="804"/>
        <end position="824"/>
    </location>
</feature>
<organism evidence="2 3">
    <name type="scientific">Maudiozyma humilis</name>
    <name type="common">Sour dough yeast</name>
    <name type="synonym">Kazachstania humilis</name>
    <dbReference type="NCBI Taxonomy" id="51915"/>
    <lineage>
        <taxon>Eukaryota</taxon>
        <taxon>Fungi</taxon>
        <taxon>Dikarya</taxon>
        <taxon>Ascomycota</taxon>
        <taxon>Saccharomycotina</taxon>
        <taxon>Saccharomycetes</taxon>
        <taxon>Saccharomycetales</taxon>
        <taxon>Saccharomycetaceae</taxon>
        <taxon>Maudiozyma</taxon>
    </lineage>
</organism>
<name>A0AAV5RYF1_MAUHU</name>
<protein>
    <recommendedName>
        <fullName evidence="4">PH domain-containing protein</fullName>
    </recommendedName>
</protein>
<feature type="compositionally biased region" description="Acidic residues" evidence="1">
    <location>
        <begin position="520"/>
        <end position="532"/>
    </location>
</feature>
<dbReference type="AlphaFoldDB" id="A0AAV5RYF1"/>
<sequence>MEAIVQGAFVHTDMDIERLKSPASGFSTNGSASSDYNSNASERMNAFSSSSASDTSTLFSDACSFSNREVTPNSKPAPEVASDSASSTMSQSTPVIPQEEFLNDTEFLQYIDPAPRRPPSYKVANPNRSVRYPVYDTCHAPCSKDELPPSYSSAVYHYTIIALKSEYISPYEPATARQWQNFIMEINSTQLNFYHIEPSLTARIKNYSSGCASSGTTSPLEGGKLFGFGNKPVAYNFTKYDQERVCYTIQRNRSAFLTEENLYKSFSLQFAKFGIPIDYNKRTFVLRMRCETEQFLINFAHVDDMISWTTYLSMGICVSLDLEIRPMPDYRIVPRRRRRHHGHGRHGRRSYYANGHGMGVSSRRSSVSAVRRTRDIMSSHISDAKASLMTDSRKSSNNSTTGSLSASSSSLAGLGIEIQSRRDSMPTPYSTSPTSIQSSSSLANIARIKSNPQPTLKSKIKGLFKLGYTPKTVAPRNIPSSPNSFGSQLNREVSPTSSTPSSPVLNAMTFSTVTSLNSLMEDEDENESEEDASLPGGMQFSRNHTSRMRSCSSPMFHATQMRMLSPQNSDLTGMFSKDIAKHSATGHYEFQNKMVQRNSIILQHELEELQEVIREHQESDDDEEEDDEDDTFDEMNDSTVSASQINNFARLNSVYSDEGIFHDTDNEEHDYHMNYRRRASSMLSTLSYAALGDDEVKWCPPVKDVSRRRQIRNALRCIRPFLEDNEWVGLVCFRPTECPPYGTNNNPIWYARKPNNKKTRNSIQSMHHPVDFNCIKNHSLDSFVVGPSDFLKADTKTVRLISKAKTKKSKDDDIEVHGTQAQDN</sequence>
<comment type="caution">
    <text evidence="2">The sequence shown here is derived from an EMBL/GenBank/DDBJ whole genome shotgun (WGS) entry which is preliminary data.</text>
</comment>
<feature type="compositionally biased region" description="Low complexity" evidence="1">
    <location>
        <begin position="395"/>
        <end position="413"/>
    </location>
</feature>
<dbReference type="PANTHER" id="PTHR37283">
    <property type="entry name" value="PH DOMAIN-CONTAINING PROTEIN YHR131C"/>
    <property type="match status" value="1"/>
</dbReference>
<feature type="compositionally biased region" description="Polar residues" evidence="1">
    <location>
        <begin position="24"/>
        <end position="40"/>
    </location>
</feature>
<reference evidence="2 3" key="1">
    <citation type="journal article" date="2023" name="Elife">
        <title>Identification of key yeast species and microbe-microbe interactions impacting larval growth of Drosophila in the wild.</title>
        <authorList>
            <person name="Mure A."/>
            <person name="Sugiura Y."/>
            <person name="Maeda R."/>
            <person name="Honda K."/>
            <person name="Sakurai N."/>
            <person name="Takahashi Y."/>
            <person name="Watada M."/>
            <person name="Katoh T."/>
            <person name="Gotoh A."/>
            <person name="Gotoh Y."/>
            <person name="Taniguchi I."/>
            <person name="Nakamura K."/>
            <person name="Hayashi T."/>
            <person name="Katayama T."/>
            <person name="Uemura T."/>
            <person name="Hattori Y."/>
        </authorList>
    </citation>
    <scope>NUCLEOTIDE SEQUENCE [LARGE SCALE GENOMIC DNA]</scope>
    <source>
        <strain evidence="2 3">KH-74</strain>
    </source>
</reference>
<feature type="compositionally biased region" description="Low complexity" evidence="1">
    <location>
        <begin position="425"/>
        <end position="441"/>
    </location>
</feature>
<evidence type="ECO:0000313" key="2">
    <source>
        <dbReference type="EMBL" id="GMM55633.1"/>
    </source>
</evidence>
<accession>A0AAV5RYF1</accession>
<feature type="compositionally biased region" description="Acidic residues" evidence="1">
    <location>
        <begin position="618"/>
        <end position="635"/>
    </location>
</feature>
<feature type="region of interest" description="Disordered" evidence="1">
    <location>
        <begin position="67"/>
        <end position="96"/>
    </location>
</feature>
<dbReference type="Gene3D" id="2.30.29.30">
    <property type="entry name" value="Pleckstrin-homology domain (PH domain)/Phosphotyrosine-binding domain (PTB)"/>
    <property type="match status" value="1"/>
</dbReference>
<feature type="compositionally biased region" description="Basic residues" evidence="1">
    <location>
        <begin position="335"/>
        <end position="349"/>
    </location>
</feature>
<feature type="compositionally biased region" description="Low complexity" evidence="1">
    <location>
        <begin position="81"/>
        <end position="93"/>
    </location>
</feature>
<dbReference type="InterPro" id="IPR011993">
    <property type="entry name" value="PH-like_dom_sf"/>
</dbReference>
<evidence type="ECO:0000313" key="3">
    <source>
        <dbReference type="Proteomes" id="UP001377567"/>
    </source>
</evidence>
<feature type="compositionally biased region" description="Polar residues" evidence="1">
    <location>
        <begin position="540"/>
        <end position="549"/>
    </location>
</feature>
<evidence type="ECO:0008006" key="4">
    <source>
        <dbReference type="Google" id="ProtNLM"/>
    </source>
</evidence>
<proteinExistence type="predicted"/>
<dbReference type="PANTHER" id="PTHR37283:SF1">
    <property type="entry name" value="PH DOMAIN-CONTAINING PROTEIN YHR131C"/>
    <property type="match status" value="1"/>
</dbReference>
<gene>
    <name evidence="2" type="ORF">DAKH74_022490</name>
</gene>
<feature type="region of interest" description="Disordered" evidence="1">
    <location>
        <begin position="474"/>
        <end position="506"/>
    </location>
</feature>
<evidence type="ECO:0000256" key="1">
    <source>
        <dbReference type="SAM" id="MobiDB-lite"/>
    </source>
</evidence>
<feature type="region of interest" description="Disordered" evidence="1">
    <location>
        <begin position="21"/>
        <end position="40"/>
    </location>
</feature>
<keyword evidence="3" id="KW-1185">Reference proteome</keyword>
<dbReference type="EMBL" id="BTGD01000005">
    <property type="protein sequence ID" value="GMM55633.1"/>
    <property type="molecule type" value="Genomic_DNA"/>
</dbReference>
<feature type="region of interest" description="Disordered" evidence="1">
    <location>
        <begin position="519"/>
        <end position="549"/>
    </location>
</feature>